<feature type="transmembrane region" description="Helical" evidence="1">
    <location>
        <begin position="58"/>
        <end position="77"/>
    </location>
</feature>
<feature type="transmembrane region" description="Helical" evidence="1">
    <location>
        <begin position="507"/>
        <end position="526"/>
    </location>
</feature>
<organism evidence="2 3">
    <name type="scientific">Dongia sedimenti</name>
    <dbReference type="NCBI Taxonomy" id="3064282"/>
    <lineage>
        <taxon>Bacteria</taxon>
        <taxon>Pseudomonadati</taxon>
        <taxon>Pseudomonadota</taxon>
        <taxon>Alphaproteobacteria</taxon>
        <taxon>Rhodospirillales</taxon>
        <taxon>Dongiaceae</taxon>
        <taxon>Dongia</taxon>
    </lineage>
</organism>
<reference evidence="3" key="1">
    <citation type="submission" date="2023-08" db="EMBL/GenBank/DDBJ databases">
        <title>Rhodospirillaceae gen. nov., a novel taxon isolated from the Yangtze River Yuezi River estuary sludge.</title>
        <authorList>
            <person name="Ruan L."/>
        </authorList>
    </citation>
    <scope>NUCLEOTIDE SEQUENCE [LARGE SCALE GENOMIC DNA]</scope>
    <source>
        <strain evidence="3">R-7</strain>
    </source>
</reference>
<sequence>MTKAIDAGMLRFGSAGLPPERRLVERLTEVATSALLVGLLVVGGIMVMRMGFPMHGRVYATALLWVAFMLFAPLALIRRLAATPASDAMLYAPCCMLSFAALMAVSYLGMAGTILLACATLAAMAELRGALIAALPSTPRRLGRWVFLLLAGLLLVLELSGSRNGSFIADIVAEYGRVNNDVYYHWSLTNALRWFGVTGIGVDGVVPVTYYHTVHLVAVRLAEAANAETGIAFMAMRHVFLPALTLAGFATMSLAMDRTGRLKGATALALVTILVLTGNLYILAFDGESFLLALMLLSWGAVALNDLGETPSADFRRRLVSWSSIIVILIAMGLTKSSICLIFLCLAGYTDLRQNWRRPLRLIGLGFLLLAIVGTLLYLVAPRGTITGVGGGIAENFRADEGLKPAMATYYATALFAICMSVIAASGGRAFLGKLVRGRLLQAELMFGCIAASTVPALLFVMLDGGAVNFTGVQVFWCAAAGVALLPAASEQLRNYAARGKPGRMPAVRFAGVLPYLVPIAMFLPISDNLARNNGNLAISASLLIRTQDMTYFVDDKKLLNKADARRGRPLLTQSAFWHPANTSTPAGALVHALQDLRHRYGQDLAAYASPDNKAFWNLKESCPGKSLLVFGLTSVPLIDGLPPLWTGCVFDLRRPLYGLETIPLRRSDAPLDDTALCNLAKERGFGLVYRIEDLNALDRNRLLTCS</sequence>
<feature type="transmembrane region" description="Helical" evidence="1">
    <location>
        <begin position="268"/>
        <end position="299"/>
    </location>
</feature>
<feature type="transmembrane region" description="Helical" evidence="1">
    <location>
        <begin position="468"/>
        <end position="486"/>
    </location>
</feature>
<feature type="transmembrane region" description="Helical" evidence="1">
    <location>
        <begin position="239"/>
        <end position="256"/>
    </location>
</feature>
<feature type="transmembrane region" description="Helical" evidence="1">
    <location>
        <begin position="142"/>
        <end position="160"/>
    </location>
</feature>
<evidence type="ECO:0000313" key="2">
    <source>
        <dbReference type="EMBL" id="MDQ7248370.1"/>
    </source>
</evidence>
<evidence type="ECO:0000313" key="3">
    <source>
        <dbReference type="Proteomes" id="UP001230156"/>
    </source>
</evidence>
<dbReference type="RefSeq" id="WP_379955826.1">
    <property type="nucleotide sequence ID" value="NZ_JAUYVI010000003.1"/>
</dbReference>
<dbReference type="Proteomes" id="UP001230156">
    <property type="component" value="Unassembled WGS sequence"/>
</dbReference>
<evidence type="ECO:0000256" key="1">
    <source>
        <dbReference type="SAM" id="Phobius"/>
    </source>
</evidence>
<gene>
    <name evidence="2" type="ORF">Q8A70_11870</name>
</gene>
<comment type="caution">
    <text evidence="2">The sequence shown here is derived from an EMBL/GenBank/DDBJ whole genome shotgun (WGS) entry which is preliminary data.</text>
</comment>
<accession>A0ABU0YMK1</accession>
<feature type="transmembrane region" description="Helical" evidence="1">
    <location>
        <begin position="319"/>
        <end position="350"/>
    </location>
</feature>
<name>A0ABU0YMK1_9PROT</name>
<dbReference type="EMBL" id="JAUYVI010000003">
    <property type="protein sequence ID" value="MDQ7248370.1"/>
    <property type="molecule type" value="Genomic_DNA"/>
</dbReference>
<keyword evidence="3" id="KW-1185">Reference proteome</keyword>
<proteinExistence type="predicted"/>
<feature type="transmembrane region" description="Helical" evidence="1">
    <location>
        <begin position="362"/>
        <end position="381"/>
    </location>
</feature>
<feature type="transmembrane region" description="Helical" evidence="1">
    <location>
        <begin position="30"/>
        <end position="52"/>
    </location>
</feature>
<keyword evidence="1" id="KW-1133">Transmembrane helix</keyword>
<keyword evidence="1" id="KW-0812">Transmembrane</keyword>
<feature type="transmembrane region" description="Helical" evidence="1">
    <location>
        <begin position="114"/>
        <end position="135"/>
    </location>
</feature>
<keyword evidence="1" id="KW-0472">Membrane</keyword>
<feature type="transmembrane region" description="Helical" evidence="1">
    <location>
        <begin position="410"/>
        <end position="432"/>
    </location>
</feature>
<protein>
    <recommendedName>
        <fullName evidence="4">Glycosyltransferase RgtA/B/C/D-like domain-containing protein</fullName>
    </recommendedName>
</protein>
<evidence type="ECO:0008006" key="4">
    <source>
        <dbReference type="Google" id="ProtNLM"/>
    </source>
</evidence>
<feature type="transmembrane region" description="Helical" evidence="1">
    <location>
        <begin position="444"/>
        <end position="462"/>
    </location>
</feature>